<dbReference type="InterPro" id="IPR036873">
    <property type="entry name" value="Rhodanese-like_dom_sf"/>
</dbReference>
<dbReference type="Gene3D" id="3.40.250.10">
    <property type="entry name" value="Rhodanese-like domain"/>
    <property type="match status" value="1"/>
</dbReference>
<dbReference type="Gene3D" id="3.50.50.60">
    <property type="entry name" value="FAD/NAD(P)-binding domain"/>
    <property type="match status" value="2"/>
</dbReference>
<dbReference type="KEGG" id="amus:LMH87_002886"/>
<dbReference type="SMART" id="SM00450">
    <property type="entry name" value="RHOD"/>
    <property type="match status" value="1"/>
</dbReference>
<dbReference type="Pfam" id="PF02852">
    <property type="entry name" value="Pyr_redox_dim"/>
    <property type="match status" value="1"/>
</dbReference>
<evidence type="ECO:0000313" key="9">
    <source>
        <dbReference type="Proteomes" id="UP001144673"/>
    </source>
</evidence>
<dbReference type="Pfam" id="PF07992">
    <property type="entry name" value="Pyr_redox_2"/>
    <property type="match status" value="1"/>
</dbReference>
<dbReference type="PANTHER" id="PTHR43429:SF1">
    <property type="entry name" value="NAD(P)H SULFUR OXIDOREDUCTASE (COA-DEPENDENT)"/>
    <property type="match status" value="1"/>
</dbReference>
<keyword evidence="5" id="KW-0560">Oxidoreductase</keyword>
<dbReference type="InterPro" id="IPR016156">
    <property type="entry name" value="FAD/NAD-linked_Rdtase_dimer_sf"/>
</dbReference>
<keyword evidence="6" id="KW-0676">Redox-active center</keyword>
<dbReference type="SUPFAM" id="SSF55424">
    <property type="entry name" value="FAD/NAD-linked reductases, dimerisation (C-terminal) domain"/>
    <property type="match status" value="1"/>
</dbReference>
<evidence type="ECO:0000256" key="5">
    <source>
        <dbReference type="ARBA" id="ARBA00023002"/>
    </source>
</evidence>
<keyword evidence="4" id="KW-0274">FAD</keyword>
<dbReference type="InterPro" id="IPR050260">
    <property type="entry name" value="FAD-bd_OxRdtase"/>
</dbReference>
<dbReference type="AlphaFoldDB" id="A0A9W8Q996"/>
<evidence type="ECO:0000256" key="1">
    <source>
        <dbReference type="ARBA" id="ARBA00001974"/>
    </source>
</evidence>
<dbReference type="SUPFAM" id="SSF52821">
    <property type="entry name" value="Rhodanese/Cell cycle control phosphatase"/>
    <property type="match status" value="1"/>
</dbReference>
<feature type="domain" description="Rhodanese" evidence="7">
    <location>
        <begin position="466"/>
        <end position="548"/>
    </location>
</feature>
<keyword evidence="9" id="KW-1185">Reference proteome</keyword>
<organism evidence="8 9">
    <name type="scientific">Akanthomyces muscarius</name>
    <name type="common">Entomopathogenic fungus</name>
    <name type="synonym">Lecanicillium muscarium</name>
    <dbReference type="NCBI Taxonomy" id="2231603"/>
    <lineage>
        <taxon>Eukaryota</taxon>
        <taxon>Fungi</taxon>
        <taxon>Dikarya</taxon>
        <taxon>Ascomycota</taxon>
        <taxon>Pezizomycotina</taxon>
        <taxon>Sordariomycetes</taxon>
        <taxon>Hypocreomycetidae</taxon>
        <taxon>Hypocreales</taxon>
        <taxon>Cordycipitaceae</taxon>
        <taxon>Akanthomyces</taxon>
    </lineage>
</organism>
<evidence type="ECO:0000256" key="2">
    <source>
        <dbReference type="ARBA" id="ARBA00009130"/>
    </source>
</evidence>
<dbReference type="PRINTS" id="PR00368">
    <property type="entry name" value="FADPNR"/>
</dbReference>
<comment type="caution">
    <text evidence="8">The sequence shown here is derived from an EMBL/GenBank/DDBJ whole genome shotgun (WGS) entry which is preliminary data.</text>
</comment>
<dbReference type="EMBL" id="JAJHUN010000010">
    <property type="protein sequence ID" value="KAJ4148415.1"/>
    <property type="molecule type" value="Genomic_DNA"/>
</dbReference>
<keyword evidence="3" id="KW-0285">Flavoprotein</keyword>
<evidence type="ECO:0000256" key="4">
    <source>
        <dbReference type="ARBA" id="ARBA00022827"/>
    </source>
</evidence>
<evidence type="ECO:0000256" key="6">
    <source>
        <dbReference type="ARBA" id="ARBA00023284"/>
    </source>
</evidence>
<dbReference type="Proteomes" id="UP001144673">
    <property type="component" value="Chromosome 3"/>
</dbReference>
<comment type="similarity">
    <text evidence="2">Belongs to the class-III pyridine nucleotide-disulfide oxidoreductase family.</text>
</comment>
<dbReference type="InterPro" id="IPR023753">
    <property type="entry name" value="FAD/NAD-binding_dom"/>
</dbReference>
<dbReference type="GeneID" id="80890045"/>
<dbReference type="RefSeq" id="XP_056051356.1">
    <property type="nucleotide sequence ID" value="XM_056194416.1"/>
</dbReference>
<reference evidence="8" key="1">
    <citation type="journal article" date="2023" name="Access Microbiol">
        <title>De-novo genome assembly for Akanthomyces muscarius, a biocontrol agent of insect agricultural pests.</title>
        <authorList>
            <person name="Erdos Z."/>
            <person name="Studholme D.J."/>
            <person name="Raymond B."/>
            <person name="Sharma M."/>
        </authorList>
    </citation>
    <scope>NUCLEOTIDE SEQUENCE</scope>
    <source>
        <strain evidence="8">Ve6</strain>
    </source>
</reference>
<dbReference type="SUPFAM" id="SSF51905">
    <property type="entry name" value="FAD/NAD(P)-binding domain"/>
    <property type="match status" value="2"/>
</dbReference>
<evidence type="ECO:0000256" key="3">
    <source>
        <dbReference type="ARBA" id="ARBA00022630"/>
    </source>
</evidence>
<dbReference type="PANTHER" id="PTHR43429">
    <property type="entry name" value="PYRIDINE NUCLEOTIDE-DISULFIDE OXIDOREDUCTASE DOMAIN-CONTAINING"/>
    <property type="match status" value="1"/>
</dbReference>
<dbReference type="PROSITE" id="PS50206">
    <property type="entry name" value="RHODANESE_3"/>
    <property type="match status" value="1"/>
</dbReference>
<dbReference type="PRINTS" id="PR00411">
    <property type="entry name" value="PNDRDTASEI"/>
</dbReference>
<proteinExistence type="inferred from homology"/>
<comment type="cofactor">
    <cofactor evidence="1">
        <name>FAD</name>
        <dbReference type="ChEBI" id="CHEBI:57692"/>
    </cofactor>
</comment>
<evidence type="ECO:0000313" key="8">
    <source>
        <dbReference type="EMBL" id="KAJ4148415.1"/>
    </source>
</evidence>
<protein>
    <recommendedName>
        <fullName evidence="7">Rhodanese domain-containing protein</fullName>
    </recommendedName>
</protein>
<accession>A0A9W8Q996</accession>
<evidence type="ECO:0000259" key="7">
    <source>
        <dbReference type="PROSITE" id="PS50206"/>
    </source>
</evidence>
<dbReference type="Pfam" id="PF00581">
    <property type="entry name" value="Rhodanese"/>
    <property type="match status" value="1"/>
</dbReference>
<sequence length="549" mass="59911">MPKAIIIVGGGSAGIATATRLRRLDESAMITVFEKGAHVSYASCGIPYALGDVIRDDALLLPYDPHYFKQRFNIDVYVNTEVVEIDRRNEQICVRSGGNVESHRVDYDKLVLCLGAEPIWPSIDHQAHCHVFHLRTSSHLQEIKTFMVNCGVGNVCIIGGGLLGIEAAENLRKISLKVSIVEQTSHIIPGIDRGVAEILHAELERNGVKLYLDATVKGISKSYVVLSNGAEVPAEFVLLAAGMEPRKALAEQAGLEVGFNGVRVEANLQTSDEDIYAIGDMAETRHRFTKHPVPVAFAGPASRQGRMVANDIAGRTTFYRGNVGTVVCQVFRLSVGFTGLSVPALRELGQEPLWVTVHPTDHASYYPNAHPMTIKLAFEKKSGRILGVQAVGGAGVDKRIDVLATAMQADMTVLDLEHLELGFAPPYGSAKDPVNIVGFVATNVLRGDCRIVHVEDLDLEGLDYWQVVDVRSPEEFASSHILPAINVPIDALREKMSLLDKTKPIVVYCDVGYRGYLAYRILSQKGFDVFNLDGGMKTVVEAGFKNLVK</sequence>
<dbReference type="InterPro" id="IPR001763">
    <property type="entry name" value="Rhodanese-like_dom"/>
</dbReference>
<dbReference type="GO" id="GO:0016491">
    <property type="term" value="F:oxidoreductase activity"/>
    <property type="evidence" value="ECO:0007669"/>
    <property type="project" value="UniProtKB-KW"/>
</dbReference>
<dbReference type="InterPro" id="IPR036188">
    <property type="entry name" value="FAD/NAD-bd_sf"/>
</dbReference>
<gene>
    <name evidence="8" type="ORF">LMH87_002886</name>
</gene>
<dbReference type="InterPro" id="IPR004099">
    <property type="entry name" value="Pyr_nucl-diS_OxRdtase_dimer"/>
</dbReference>
<name>A0A9W8Q996_AKAMU</name>